<proteinExistence type="predicted"/>
<accession>A0A2S7J0W4</accession>
<dbReference type="Proteomes" id="UP000238493">
    <property type="component" value="Unassembled WGS sequence"/>
</dbReference>
<evidence type="ECO:0000313" key="3">
    <source>
        <dbReference type="EMBL" id="PQA73889.1"/>
    </source>
</evidence>
<organism evidence="3 4">
    <name type="scientific">Brucella oryzae</name>
    <dbReference type="NCBI Taxonomy" id="335286"/>
    <lineage>
        <taxon>Bacteria</taxon>
        <taxon>Pseudomonadati</taxon>
        <taxon>Pseudomonadota</taxon>
        <taxon>Alphaproteobacteria</taxon>
        <taxon>Hyphomicrobiales</taxon>
        <taxon>Brucellaceae</taxon>
        <taxon>Brucella/Ochrobactrum group</taxon>
        <taxon>Brucella</taxon>
    </lineage>
</organism>
<dbReference type="InterPro" id="IPR044031">
    <property type="entry name" value="TssC1_N"/>
</dbReference>
<feature type="domain" description="TssC1 C-terminal" evidence="2">
    <location>
        <begin position="333"/>
        <end position="440"/>
    </location>
</feature>
<reference evidence="3 4" key="1">
    <citation type="submission" date="2018-02" db="EMBL/GenBank/DDBJ databases">
        <title>Draft genome sequence of Ochrobactrum oryzae found in Brazil.</title>
        <authorList>
            <person name="Cerdeira L."/>
            <person name="Andrade F."/>
            <person name="Zacariotto T."/>
            <person name="Barbosa B."/>
            <person name="Santos S."/>
            <person name="Cassetari V."/>
            <person name="Lincopan N."/>
        </authorList>
    </citation>
    <scope>NUCLEOTIDE SEQUENCE [LARGE SCALE GENOMIC DNA]</scope>
    <source>
        <strain evidence="3 4">OA447</strain>
    </source>
</reference>
<evidence type="ECO:0000259" key="2">
    <source>
        <dbReference type="Pfam" id="PF18945"/>
    </source>
</evidence>
<keyword evidence="4" id="KW-1185">Reference proteome</keyword>
<sequence length="457" mass="50923">MSPASSSNKPETPPLTADRVIVRLDQLINAQVNAIMQHPDFIAAECRWRGVLLLVHALPKGNQVRLKLLQADWLEISQDCNRCEFDHTWLFELIYNQEFAMPGGEPFGLLIGDYMLGPDLSGPDGTENILTVLAAIAAAAFCPFVAGAAPCALGLSGYGDLNRLPDLISRITRLEFTRWNKLRQHEDSRFLGLVAPGILLRSPYRASLRQDSFHFEEYVAPDGSTLRFGNGCFAFAINVMRNFIRHGWFSELCGITENTMEGGYIGENILPPYIGPDDLDRILCQPPVEVRLTTDQQQQFCAAGIIPVATSYLMSGLVFNVSQSLYLPPDLRAHDNAALSGMLQYVLCVSRFAHCLKAIMRDEIGSHTSVDKLQDRLQNWLLTYTLAGHNRDAALRIRYPLRASRVSVREIAGRPGLYSCMLELQPHLHLDKLHATFRLLIDETLPATARVAEGYSA</sequence>
<dbReference type="InterPro" id="IPR044032">
    <property type="entry name" value="TssC1_C"/>
</dbReference>
<gene>
    <name evidence="3" type="primary">tssC</name>
    <name evidence="3" type="ORF">C3731_08710</name>
</gene>
<dbReference type="EMBL" id="PTRC01000014">
    <property type="protein sequence ID" value="PQA73889.1"/>
    <property type="molecule type" value="Genomic_DNA"/>
</dbReference>
<comment type="caution">
    <text evidence="3">The sequence shown here is derived from an EMBL/GenBank/DDBJ whole genome shotgun (WGS) entry which is preliminary data.</text>
</comment>
<feature type="domain" description="TssC1 N-terminal" evidence="1">
    <location>
        <begin position="18"/>
        <end position="325"/>
    </location>
</feature>
<evidence type="ECO:0000259" key="1">
    <source>
        <dbReference type="Pfam" id="PF05943"/>
    </source>
</evidence>
<name>A0A2S7J0W4_9HYPH</name>
<evidence type="ECO:0000313" key="4">
    <source>
        <dbReference type="Proteomes" id="UP000238493"/>
    </source>
</evidence>
<dbReference type="InterPro" id="IPR010269">
    <property type="entry name" value="T6SS_TssC-like"/>
</dbReference>
<dbReference type="Pfam" id="PF18945">
    <property type="entry name" value="VipB_2"/>
    <property type="match status" value="1"/>
</dbReference>
<protein>
    <submittedName>
        <fullName evidence="3">Type VI secretion system contractile sheath large subunit</fullName>
    </submittedName>
</protein>
<dbReference type="PANTHER" id="PTHR35565:SF3">
    <property type="entry name" value="TYPE VI SECRETION SYSTEM SHEATH PROTEIN TSSC1"/>
    <property type="match status" value="1"/>
</dbReference>
<dbReference type="AlphaFoldDB" id="A0A2S7J0W4"/>
<dbReference type="PANTHER" id="PTHR35565">
    <property type="entry name" value="CYTOPLASMIC PROTEIN-RELATED"/>
    <property type="match status" value="1"/>
</dbReference>
<dbReference type="OrthoDB" id="9764000at2"/>
<dbReference type="NCBIfam" id="TIGR03355">
    <property type="entry name" value="VI_chp_2"/>
    <property type="match status" value="1"/>
</dbReference>
<dbReference type="Pfam" id="PF05943">
    <property type="entry name" value="VipB"/>
    <property type="match status" value="1"/>
</dbReference>